<feature type="compositionally biased region" description="Low complexity" evidence="1">
    <location>
        <begin position="146"/>
        <end position="158"/>
    </location>
</feature>
<proteinExistence type="predicted"/>
<feature type="compositionally biased region" description="Basic residues" evidence="1">
    <location>
        <begin position="250"/>
        <end position="260"/>
    </location>
</feature>
<protein>
    <submittedName>
        <fullName evidence="2">Uncharacterized protein</fullName>
    </submittedName>
</protein>
<dbReference type="EMBL" id="CAUYUJ010016201">
    <property type="protein sequence ID" value="CAK0862840.1"/>
    <property type="molecule type" value="Genomic_DNA"/>
</dbReference>
<feature type="compositionally biased region" description="Basic residues" evidence="1">
    <location>
        <begin position="273"/>
        <end position="283"/>
    </location>
</feature>
<evidence type="ECO:0000313" key="3">
    <source>
        <dbReference type="Proteomes" id="UP001189429"/>
    </source>
</evidence>
<sequence length="329" mass="35102">MWFHELMSCADNARTGTTLGIPGLSIPRTRAGKTAAQGAFHTRRQPFPVSANDPADNCDTLEELLLNLELQLHVHSWSLCVKVEPHGDSPLSISAAAAKSMPSIPEQGSLAWCMGPAFETLQDCRRELDRIWRQHSPADSMELHQPPLAGRAGGPPEAAEGRGGPGGRWAAAAEARARSLLARAWRLLPARRGAGTSRAPVRRVRPVEPVEPAGPGRAVPRAPREESGAAAAAPRRQSQAGLAGQLQRPPRPRRLRRRRAAGQGARRPGSQPARRRCLRRSRSSRGAEALKGAAAGALRTGLYSPARSGSACGWERAAAAILSEVPLSS</sequence>
<dbReference type="Proteomes" id="UP001189429">
    <property type="component" value="Unassembled WGS sequence"/>
</dbReference>
<evidence type="ECO:0000256" key="1">
    <source>
        <dbReference type="SAM" id="MobiDB-lite"/>
    </source>
</evidence>
<evidence type="ECO:0000313" key="2">
    <source>
        <dbReference type="EMBL" id="CAK0862840.1"/>
    </source>
</evidence>
<gene>
    <name evidence="2" type="ORF">PCOR1329_LOCUS51158</name>
</gene>
<organism evidence="2 3">
    <name type="scientific">Prorocentrum cordatum</name>
    <dbReference type="NCBI Taxonomy" id="2364126"/>
    <lineage>
        <taxon>Eukaryota</taxon>
        <taxon>Sar</taxon>
        <taxon>Alveolata</taxon>
        <taxon>Dinophyceae</taxon>
        <taxon>Prorocentrales</taxon>
        <taxon>Prorocentraceae</taxon>
        <taxon>Prorocentrum</taxon>
    </lineage>
</organism>
<feature type="region of interest" description="Disordered" evidence="1">
    <location>
        <begin position="136"/>
        <end position="170"/>
    </location>
</feature>
<feature type="region of interest" description="Disordered" evidence="1">
    <location>
        <begin position="193"/>
        <end position="292"/>
    </location>
</feature>
<comment type="caution">
    <text evidence="2">The sequence shown here is derived from an EMBL/GenBank/DDBJ whole genome shotgun (WGS) entry which is preliminary data.</text>
</comment>
<reference evidence="2" key="1">
    <citation type="submission" date="2023-10" db="EMBL/GenBank/DDBJ databases">
        <authorList>
            <person name="Chen Y."/>
            <person name="Shah S."/>
            <person name="Dougan E. K."/>
            <person name="Thang M."/>
            <person name="Chan C."/>
        </authorList>
    </citation>
    <scope>NUCLEOTIDE SEQUENCE [LARGE SCALE GENOMIC DNA]</scope>
</reference>
<feature type="compositionally biased region" description="Low complexity" evidence="1">
    <location>
        <begin position="210"/>
        <end position="221"/>
    </location>
</feature>
<keyword evidence="3" id="KW-1185">Reference proteome</keyword>
<accession>A0ABN9US53</accession>
<name>A0ABN9US53_9DINO</name>
<feature type="compositionally biased region" description="Low complexity" evidence="1">
    <location>
        <begin position="228"/>
        <end position="248"/>
    </location>
</feature>